<reference evidence="2 3" key="1">
    <citation type="submission" date="2020-07" db="EMBL/GenBank/DDBJ databases">
        <title>Organ Donor 1.</title>
        <authorList>
            <person name="Marsh A.J."/>
            <person name="Azcarate-Peril M.A."/>
        </authorList>
    </citation>
    <scope>NUCLEOTIDE SEQUENCE [LARGE SCALE GENOMIC DNA]</scope>
    <source>
        <strain evidence="2 3">AMC0717</strain>
    </source>
</reference>
<dbReference type="CDD" id="cd14748">
    <property type="entry name" value="PBP2_UgpB"/>
    <property type="match status" value="1"/>
</dbReference>
<evidence type="ECO:0000313" key="2">
    <source>
        <dbReference type="EMBL" id="NZA38292.1"/>
    </source>
</evidence>
<proteinExistence type="predicted"/>
<accession>A0A1I5I8M6</accession>
<dbReference type="Pfam" id="PF13416">
    <property type="entry name" value="SBP_bac_8"/>
    <property type="match status" value="1"/>
</dbReference>
<dbReference type="PANTHER" id="PTHR43649">
    <property type="entry name" value="ARABINOSE-BINDING PROTEIN-RELATED"/>
    <property type="match status" value="1"/>
</dbReference>
<sequence length="447" mass="47769">MNKFVKGILGVILSAAVAGTTLAGCSSTGTGGAGSNSGVNASSGKLDPNNPTEITFYSYSLGYPTMKAGMEHLISSFNETVGKEKGVVVKGVVDNNMSQNSADIAAGMEVDIVQHAFGMLDASRLNLGFKSYEELFPADELAEHTGQMIPNALELGKIDGQMYGLAFTFSTPILYINKGLFEQAGLDTINLPKTWDDVYKAAVQIKEKTGKDGFGLAPDNGWISEGLIFSNGGEVLSSDKTEAKFDSPEAVEAYEMWNKLYSSGAAVKGSDKDVMDAFMAGNVAMNLQSTSLLSGYQSAAKAGGWELLGAEMPQFGDKASVPVNSGSCLAVRSDDPTKSAAEWEFIKYATGKEGYTIITSEIGYLPLRMDITEDPAYLKDFVDANPIVKTNLKQLERIKPVTIWPGTGAKEEYQVFLDATVKSITEGNVQNVLSDAAKQMNDLLKNN</sequence>
<evidence type="ECO:0000313" key="3">
    <source>
        <dbReference type="Proteomes" id="UP000586254"/>
    </source>
</evidence>
<dbReference type="Gene3D" id="3.40.190.10">
    <property type="entry name" value="Periplasmic binding protein-like II"/>
    <property type="match status" value="2"/>
</dbReference>
<name>A0A1I5I8M6_9FIRM</name>
<dbReference type="PROSITE" id="PS51257">
    <property type="entry name" value="PROKAR_LIPOPROTEIN"/>
    <property type="match status" value="1"/>
</dbReference>
<organism evidence="2 3">
    <name type="scientific">Eubacterium callanderi</name>
    <dbReference type="NCBI Taxonomy" id="53442"/>
    <lineage>
        <taxon>Bacteria</taxon>
        <taxon>Bacillati</taxon>
        <taxon>Bacillota</taxon>
        <taxon>Clostridia</taxon>
        <taxon>Eubacteriales</taxon>
        <taxon>Eubacteriaceae</taxon>
        <taxon>Eubacterium</taxon>
    </lineage>
</organism>
<dbReference type="EMBL" id="JACCKS010000009">
    <property type="protein sequence ID" value="NZA38292.1"/>
    <property type="molecule type" value="Genomic_DNA"/>
</dbReference>
<dbReference type="InterPro" id="IPR006059">
    <property type="entry name" value="SBP"/>
</dbReference>
<dbReference type="SUPFAM" id="SSF53850">
    <property type="entry name" value="Periplasmic binding protein-like II"/>
    <property type="match status" value="1"/>
</dbReference>
<keyword evidence="1" id="KW-0732">Signal</keyword>
<dbReference type="Proteomes" id="UP000586254">
    <property type="component" value="Unassembled WGS sequence"/>
</dbReference>
<gene>
    <name evidence="2" type="ORF">H0N91_09120</name>
</gene>
<protein>
    <submittedName>
        <fullName evidence="2">ABC transporter substrate-binding protein</fullName>
    </submittedName>
</protein>
<comment type="caution">
    <text evidence="2">The sequence shown here is derived from an EMBL/GenBank/DDBJ whole genome shotgun (WGS) entry which is preliminary data.</text>
</comment>
<dbReference type="InterPro" id="IPR050490">
    <property type="entry name" value="Bact_solute-bd_prot1"/>
</dbReference>
<feature type="signal peptide" evidence="1">
    <location>
        <begin position="1"/>
        <end position="23"/>
    </location>
</feature>
<dbReference type="PANTHER" id="PTHR43649:SF12">
    <property type="entry name" value="DIACETYLCHITOBIOSE BINDING PROTEIN DASA"/>
    <property type="match status" value="1"/>
</dbReference>
<evidence type="ECO:0000256" key="1">
    <source>
        <dbReference type="SAM" id="SignalP"/>
    </source>
</evidence>
<feature type="chain" id="PRO_5044058569" evidence="1">
    <location>
        <begin position="24"/>
        <end position="447"/>
    </location>
</feature>
<dbReference type="AlphaFoldDB" id="A0A1I5I8M6"/>
<dbReference type="RefSeq" id="WP_090411749.1">
    <property type="nucleotide sequence ID" value="NZ_DBFXFH010000016.1"/>
</dbReference>